<dbReference type="KEGG" id="tro:trd_0928"/>
<name>B9KZT4_THERP</name>
<dbReference type="RefSeq" id="WP_015921896.1">
    <property type="nucleotide sequence ID" value="NC_011959.1"/>
</dbReference>
<dbReference type="GO" id="GO:0016491">
    <property type="term" value="F:oxidoreductase activity"/>
    <property type="evidence" value="ECO:0007669"/>
    <property type="project" value="TreeGrafter"/>
</dbReference>
<accession>B9KZT4</accession>
<sequence>MRPSTNTNIDIAELLVRFRDRVRASDVAQLSDLSRQSARQLRQLWPTLPVATRRRLVQMMAELAEENLALNFRHVFLIALDDDDQQVRECAIAGLWEEEDTLVLHRLLERLPRESEPSVRAALAQALGRFTELDVLGRLPLEDCRALRAALFSLLESSEPLEVRRRALEAAAVYSHDPRINEAIEEAYWSGEHALKVSALYAMGRSLDRRWLPLLLEELQSEHPAYRYEAATACGELGAEEAVDELISLTSDPDRAVQGAAIAALGRIGGTLATNVLRRLARSTDPVVRDAAEEALAEAVFASDPLRPTPW</sequence>
<dbReference type="PANTHER" id="PTHR12697:SF5">
    <property type="entry name" value="DEOXYHYPUSINE HYDROXYLASE"/>
    <property type="match status" value="1"/>
</dbReference>
<dbReference type="Gene3D" id="1.25.10.10">
    <property type="entry name" value="Leucine-rich Repeat Variant"/>
    <property type="match status" value="2"/>
</dbReference>
<proteinExistence type="predicted"/>
<dbReference type="EMBL" id="CP001275">
    <property type="protein sequence ID" value="ACM05331.1"/>
    <property type="molecule type" value="Genomic_DNA"/>
</dbReference>
<protein>
    <submittedName>
        <fullName evidence="1">Phycocyanin alpha phycocyanobilin lyase related protein</fullName>
    </submittedName>
</protein>
<dbReference type="HOGENOM" id="CLU_053482_0_0_0"/>
<dbReference type="eggNOG" id="COG1413">
    <property type="taxonomic scope" value="Bacteria"/>
</dbReference>
<organism evidence="1 2">
    <name type="scientific">Thermomicrobium roseum (strain ATCC 27502 / DSM 5159 / P-2)</name>
    <dbReference type="NCBI Taxonomy" id="309801"/>
    <lineage>
        <taxon>Bacteria</taxon>
        <taxon>Pseudomonadati</taxon>
        <taxon>Thermomicrobiota</taxon>
        <taxon>Thermomicrobia</taxon>
        <taxon>Thermomicrobiales</taxon>
        <taxon>Thermomicrobiaceae</taxon>
        <taxon>Thermomicrobium</taxon>
    </lineage>
</organism>
<keyword evidence="1" id="KW-0456">Lyase</keyword>
<reference evidence="1 2" key="1">
    <citation type="journal article" date="2009" name="PLoS ONE">
        <title>Complete genome sequence of the aerobic CO-oxidizing thermophile Thermomicrobium roseum.</title>
        <authorList>
            <person name="Wu D."/>
            <person name="Raymond J."/>
            <person name="Wu M."/>
            <person name="Chatterji S."/>
            <person name="Ren Q."/>
            <person name="Graham J.E."/>
            <person name="Bryant D.A."/>
            <person name="Robb F."/>
            <person name="Colman A."/>
            <person name="Tallon L.J."/>
            <person name="Badger J.H."/>
            <person name="Madupu R."/>
            <person name="Ward N.L."/>
            <person name="Eisen J.A."/>
        </authorList>
    </citation>
    <scope>NUCLEOTIDE SEQUENCE [LARGE SCALE GENOMIC DNA]</scope>
    <source>
        <strain evidence="2">ATCC 27502 / DSM 5159 / P-2</strain>
    </source>
</reference>
<dbReference type="OrthoDB" id="151345at2"/>
<dbReference type="Proteomes" id="UP000000447">
    <property type="component" value="Chromosome"/>
</dbReference>
<dbReference type="SMART" id="SM00567">
    <property type="entry name" value="EZ_HEAT"/>
    <property type="match status" value="4"/>
</dbReference>
<dbReference type="InterPro" id="IPR004155">
    <property type="entry name" value="PBS_lyase_HEAT"/>
</dbReference>
<dbReference type="GO" id="GO:0016829">
    <property type="term" value="F:lyase activity"/>
    <property type="evidence" value="ECO:0007669"/>
    <property type="project" value="UniProtKB-KW"/>
</dbReference>
<evidence type="ECO:0000313" key="1">
    <source>
        <dbReference type="EMBL" id="ACM05331.1"/>
    </source>
</evidence>
<keyword evidence="2" id="KW-1185">Reference proteome</keyword>
<dbReference type="Pfam" id="PF13646">
    <property type="entry name" value="HEAT_2"/>
    <property type="match status" value="1"/>
</dbReference>
<dbReference type="PANTHER" id="PTHR12697">
    <property type="entry name" value="PBS LYASE HEAT-LIKE PROTEIN"/>
    <property type="match status" value="1"/>
</dbReference>
<dbReference type="InterPro" id="IPR016024">
    <property type="entry name" value="ARM-type_fold"/>
</dbReference>
<evidence type="ECO:0000313" key="2">
    <source>
        <dbReference type="Proteomes" id="UP000000447"/>
    </source>
</evidence>
<dbReference type="STRING" id="309801.trd_0928"/>
<gene>
    <name evidence="1" type="ordered locus">trd_0928</name>
</gene>
<dbReference type="AlphaFoldDB" id="B9KZT4"/>
<dbReference type="InterPro" id="IPR011989">
    <property type="entry name" value="ARM-like"/>
</dbReference>
<dbReference type="SUPFAM" id="SSF48371">
    <property type="entry name" value="ARM repeat"/>
    <property type="match status" value="1"/>
</dbReference>